<evidence type="ECO:0000313" key="6">
    <source>
        <dbReference type="Proteomes" id="UP000237271"/>
    </source>
</evidence>
<dbReference type="Pfam" id="PF20147">
    <property type="entry name" value="Crinkler"/>
    <property type="match status" value="1"/>
</dbReference>
<keyword evidence="3" id="KW-0964">Secreted</keyword>
<dbReference type="InterPro" id="IPR045379">
    <property type="entry name" value="Crinkler_N"/>
</dbReference>
<dbReference type="GO" id="GO:0043657">
    <property type="term" value="C:host cell"/>
    <property type="evidence" value="ECO:0007669"/>
    <property type="project" value="UniProtKB-SubCell"/>
</dbReference>
<reference evidence="5 6" key="1">
    <citation type="journal article" date="2017" name="Genome Biol. Evol.">
        <title>Phytophthora megakarya and P. palmivora, closely related causal agents of cacao black pod rot, underwent increases in genome sizes and gene numbers by different mechanisms.</title>
        <authorList>
            <person name="Ali S.S."/>
            <person name="Shao J."/>
            <person name="Lary D.J."/>
            <person name="Kronmiller B."/>
            <person name="Shen D."/>
            <person name="Strem M.D."/>
            <person name="Amoako-Attah I."/>
            <person name="Akrofi A.Y."/>
            <person name="Begoude B.A."/>
            <person name="Ten Hoopen G.M."/>
            <person name="Coulibaly K."/>
            <person name="Kebe B.I."/>
            <person name="Melnick R.L."/>
            <person name="Guiltinan M.J."/>
            <person name="Tyler B.M."/>
            <person name="Meinhardt L.W."/>
            <person name="Bailey B.A."/>
        </authorList>
    </citation>
    <scope>NUCLEOTIDE SEQUENCE [LARGE SCALE GENOMIC DNA]</scope>
    <source>
        <strain evidence="6">sbr112.9</strain>
    </source>
</reference>
<evidence type="ECO:0000256" key="2">
    <source>
        <dbReference type="ARBA" id="ARBA00004613"/>
    </source>
</evidence>
<dbReference type="Proteomes" id="UP000237271">
    <property type="component" value="Unassembled WGS sequence"/>
</dbReference>
<keyword evidence="6" id="KW-1185">Reference proteome</keyword>
<organism evidence="5 6">
    <name type="scientific">Phytophthora palmivora</name>
    <dbReference type="NCBI Taxonomy" id="4796"/>
    <lineage>
        <taxon>Eukaryota</taxon>
        <taxon>Sar</taxon>
        <taxon>Stramenopiles</taxon>
        <taxon>Oomycota</taxon>
        <taxon>Peronosporomycetes</taxon>
        <taxon>Peronosporales</taxon>
        <taxon>Peronosporaceae</taxon>
        <taxon>Phytophthora</taxon>
    </lineage>
</organism>
<feature type="non-terminal residue" evidence="5">
    <location>
        <position position="133"/>
    </location>
</feature>
<dbReference type="AlphaFoldDB" id="A0A2P4XE44"/>
<evidence type="ECO:0000313" key="5">
    <source>
        <dbReference type="EMBL" id="POM63820.1"/>
    </source>
</evidence>
<sequence length="133" mass="15222">MVKLRCGVYREGTVFSVDIELAKDVEALQEKIFEKKRYGERYKFDASELTLYLARKKGETTWMKHDLTVKSILQGGRSTGYEEMLSSWRLNKKELFGPDFQPGEEEIHVLVELPGSGVSVPTIEPHALQEDVD</sequence>
<name>A0A2P4XE44_9STRA</name>
<feature type="domain" description="Crinkler effector protein N-terminal" evidence="4">
    <location>
        <begin position="2"/>
        <end position="112"/>
    </location>
</feature>
<evidence type="ECO:0000256" key="3">
    <source>
        <dbReference type="ARBA" id="ARBA00022525"/>
    </source>
</evidence>
<dbReference type="OrthoDB" id="165123at2759"/>
<dbReference type="GO" id="GO:0005576">
    <property type="term" value="C:extracellular region"/>
    <property type="evidence" value="ECO:0007669"/>
    <property type="project" value="UniProtKB-SubCell"/>
</dbReference>
<protein>
    <submittedName>
        <fullName evidence="5">Crinkler (CRN) family protein</fullName>
    </submittedName>
</protein>
<accession>A0A2P4XE44</accession>
<proteinExistence type="predicted"/>
<dbReference type="EMBL" id="NCKW01011291">
    <property type="protein sequence ID" value="POM63820.1"/>
    <property type="molecule type" value="Genomic_DNA"/>
</dbReference>
<comment type="caution">
    <text evidence="5">The sequence shown here is derived from an EMBL/GenBank/DDBJ whole genome shotgun (WGS) entry which is preliminary data.</text>
</comment>
<evidence type="ECO:0000256" key="1">
    <source>
        <dbReference type="ARBA" id="ARBA00004340"/>
    </source>
</evidence>
<evidence type="ECO:0000259" key="4">
    <source>
        <dbReference type="Pfam" id="PF20147"/>
    </source>
</evidence>
<comment type="subcellular location">
    <subcellularLocation>
        <location evidence="1">Host cell</location>
    </subcellularLocation>
    <subcellularLocation>
        <location evidence="2">Secreted</location>
    </subcellularLocation>
</comment>
<gene>
    <name evidence="5" type="ORF">PHPALM_20727</name>
</gene>